<dbReference type="PANTHER" id="PTHR11706">
    <property type="entry name" value="SOLUTE CARRIER PROTEIN FAMILY 11 MEMBER"/>
    <property type="match status" value="1"/>
</dbReference>
<feature type="transmembrane region" description="Helical" evidence="7">
    <location>
        <begin position="220"/>
        <end position="245"/>
    </location>
</feature>
<feature type="transmembrane region" description="Helical" evidence="7">
    <location>
        <begin position="37"/>
        <end position="59"/>
    </location>
</feature>
<name>A0A838BEJ0_9HYPH</name>
<keyword evidence="2" id="KW-0813">Transport</keyword>
<dbReference type="Proteomes" id="UP000558284">
    <property type="component" value="Unassembled WGS sequence"/>
</dbReference>
<feature type="transmembrane region" description="Helical" evidence="7">
    <location>
        <begin position="342"/>
        <end position="365"/>
    </location>
</feature>
<evidence type="ECO:0000313" key="9">
    <source>
        <dbReference type="Proteomes" id="UP000558284"/>
    </source>
</evidence>
<organism evidence="8 9">
    <name type="scientific">Mesorhizobium neociceri</name>
    <dbReference type="NCBI Taxonomy" id="1307853"/>
    <lineage>
        <taxon>Bacteria</taxon>
        <taxon>Pseudomonadati</taxon>
        <taxon>Pseudomonadota</taxon>
        <taxon>Alphaproteobacteria</taxon>
        <taxon>Hyphomicrobiales</taxon>
        <taxon>Phyllobacteriaceae</taxon>
        <taxon>Mesorhizobium</taxon>
    </lineage>
</organism>
<feature type="transmembrane region" description="Helical" evidence="7">
    <location>
        <begin position="377"/>
        <end position="402"/>
    </location>
</feature>
<keyword evidence="9" id="KW-1185">Reference proteome</keyword>
<protein>
    <submittedName>
        <fullName evidence="8">Divalent metal cation transporter</fullName>
    </submittedName>
</protein>
<evidence type="ECO:0000313" key="8">
    <source>
        <dbReference type="EMBL" id="MBA1144732.1"/>
    </source>
</evidence>
<feature type="transmembrane region" description="Helical" evidence="7">
    <location>
        <begin position="179"/>
        <end position="199"/>
    </location>
</feature>
<evidence type="ECO:0000256" key="4">
    <source>
        <dbReference type="ARBA" id="ARBA00022847"/>
    </source>
</evidence>
<dbReference type="PANTHER" id="PTHR11706:SF33">
    <property type="entry name" value="NATURAL RESISTANCE-ASSOCIATED MACROPHAGE PROTEIN 2"/>
    <property type="match status" value="1"/>
</dbReference>
<evidence type="ECO:0000256" key="5">
    <source>
        <dbReference type="ARBA" id="ARBA00022989"/>
    </source>
</evidence>
<dbReference type="EMBL" id="JACDTY010000027">
    <property type="protein sequence ID" value="MBA1144732.1"/>
    <property type="molecule type" value="Genomic_DNA"/>
</dbReference>
<comment type="subcellular location">
    <subcellularLocation>
        <location evidence="1">Membrane</location>
        <topology evidence="1">Multi-pass membrane protein</topology>
    </subcellularLocation>
</comment>
<dbReference type="GO" id="GO:0015293">
    <property type="term" value="F:symporter activity"/>
    <property type="evidence" value="ECO:0007669"/>
    <property type="project" value="UniProtKB-KW"/>
</dbReference>
<dbReference type="GO" id="GO:0034755">
    <property type="term" value="P:iron ion transmembrane transport"/>
    <property type="evidence" value="ECO:0007669"/>
    <property type="project" value="TreeGrafter"/>
</dbReference>
<keyword evidence="3 7" id="KW-0812">Transmembrane</keyword>
<evidence type="ECO:0000256" key="2">
    <source>
        <dbReference type="ARBA" id="ARBA00022448"/>
    </source>
</evidence>
<keyword evidence="4" id="KW-0769">Symport</keyword>
<feature type="transmembrane region" description="Helical" evidence="7">
    <location>
        <begin position="80"/>
        <end position="106"/>
    </location>
</feature>
<feature type="transmembrane region" description="Helical" evidence="7">
    <location>
        <begin position="112"/>
        <end position="129"/>
    </location>
</feature>
<sequence length="406" mass="43424">MKKLLEISLGIVTSVGGFLEVGSMATAAQAGATFGFQLIWAVVLGTICIIFLVEMAGRFAAMSHHTISDGIRERFGFNVFLWPFLAALLVNFMVLSAEIGGVAIALEFATGIGFQWWALPAALLAWLLLWKGTFGFIEKGVSILGLVTLCFVVGAVMLKPDWKAVATAAVPSLPAHDGANYWFMAVSILGASISPYLFMFYSSGAIEDHWDESYLGTNRAIAGMGMTFGGTISIGVLIVAALVLATHGIDQVNDYHQLPLMLIPIFGFWGFILFVASLAIACFGAALEVGLQQAYLVAQGFGWAWGEDRKPRDDPGFSAVYTLSLLLAAVPITLGIDPLKLTIFSMALTAASLPLTVVPFLFLLNDERYVGEHRNGFISNAAVIFIIALGFVLALVTIPLQILGGT</sequence>
<evidence type="ECO:0000256" key="3">
    <source>
        <dbReference type="ARBA" id="ARBA00022692"/>
    </source>
</evidence>
<feature type="transmembrane region" description="Helical" evidence="7">
    <location>
        <begin position="141"/>
        <end position="159"/>
    </location>
</feature>
<evidence type="ECO:0000256" key="6">
    <source>
        <dbReference type="ARBA" id="ARBA00023136"/>
    </source>
</evidence>
<gene>
    <name evidence="8" type="ORF">H0241_31520</name>
</gene>
<evidence type="ECO:0000256" key="1">
    <source>
        <dbReference type="ARBA" id="ARBA00004141"/>
    </source>
</evidence>
<keyword evidence="6 7" id="KW-0472">Membrane</keyword>
<dbReference type="InterPro" id="IPR001046">
    <property type="entry name" value="NRAMP_fam"/>
</dbReference>
<dbReference type="PRINTS" id="PR00173">
    <property type="entry name" value="EDTRNSPORT"/>
</dbReference>
<feature type="transmembrane region" description="Helical" evidence="7">
    <location>
        <begin position="265"/>
        <end position="287"/>
    </location>
</feature>
<dbReference type="GO" id="GO:0005886">
    <property type="term" value="C:plasma membrane"/>
    <property type="evidence" value="ECO:0007669"/>
    <property type="project" value="TreeGrafter"/>
</dbReference>
<feature type="transmembrane region" description="Helical" evidence="7">
    <location>
        <begin position="319"/>
        <end position="336"/>
    </location>
</feature>
<dbReference type="AlphaFoldDB" id="A0A838BEJ0"/>
<dbReference type="GO" id="GO:0005384">
    <property type="term" value="F:manganese ion transmembrane transporter activity"/>
    <property type="evidence" value="ECO:0007669"/>
    <property type="project" value="TreeGrafter"/>
</dbReference>
<accession>A0A838BEJ0</accession>
<dbReference type="Pfam" id="PF01566">
    <property type="entry name" value="Nramp"/>
    <property type="match status" value="1"/>
</dbReference>
<reference evidence="8 9" key="1">
    <citation type="submission" date="2020-07" db="EMBL/GenBank/DDBJ databases">
        <title>Definition of the novel symbiovar canariense within Mesorhizobium novociceri, a new species of genus Mesorhizobium nodulating Cicer canariense in the Caldera de Taburiente National Park (La Palma, Canary Islands).</title>
        <authorList>
            <person name="Leon-Barrios M."/>
            <person name="Perez-Yepez J."/>
            <person name="Flores-Felix J.D."/>
            <person name="Ramirez-Baena M.H."/>
            <person name="Pulido-Suarez L."/>
            <person name="Igual J.M."/>
            <person name="Velazquez E."/>
            <person name="Peix A."/>
        </authorList>
    </citation>
    <scope>NUCLEOTIDE SEQUENCE [LARGE SCALE GENOMIC DNA]</scope>
    <source>
        <strain evidence="8 9">CCANP35</strain>
    </source>
</reference>
<evidence type="ECO:0000256" key="7">
    <source>
        <dbReference type="SAM" id="Phobius"/>
    </source>
</evidence>
<dbReference type="RefSeq" id="WP_181061665.1">
    <property type="nucleotide sequence ID" value="NZ_JACDTY010000027.1"/>
</dbReference>
<dbReference type="GO" id="GO:0015086">
    <property type="term" value="F:cadmium ion transmembrane transporter activity"/>
    <property type="evidence" value="ECO:0007669"/>
    <property type="project" value="TreeGrafter"/>
</dbReference>
<comment type="caution">
    <text evidence="8">The sequence shown here is derived from an EMBL/GenBank/DDBJ whole genome shotgun (WGS) entry which is preliminary data.</text>
</comment>
<proteinExistence type="predicted"/>
<keyword evidence="5 7" id="KW-1133">Transmembrane helix</keyword>